<evidence type="ECO:0000313" key="3">
    <source>
        <dbReference type="Proteomes" id="UP000018888"/>
    </source>
</evidence>
<reference evidence="2 3" key="2">
    <citation type="journal article" date="2018" name="New Phytol.">
        <title>High intraspecific genome diversity in the model arbuscular mycorrhizal symbiont Rhizophagus irregularis.</title>
        <authorList>
            <person name="Chen E.C.H."/>
            <person name="Morin E."/>
            <person name="Beaudet D."/>
            <person name="Noel J."/>
            <person name="Yildirir G."/>
            <person name="Ndikumana S."/>
            <person name="Charron P."/>
            <person name="St-Onge C."/>
            <person name="Giorgi J."/>
            <person name="Kruger M."/>
            <person name="Marton T."/>
            <person name="Ropars J."/>
            <person name="Grigoriev I.V."/>
            <person name="Hainaut M."/>
            <person name="Henrissat B."/>
            <person name="Roux C."/>
            <person name="Martin F."/>
            <person name="Corradi N."/>
        </authorList>
    </citation>
    <scope>NUCLEOTIDE SEQUENCE [LARGE SCALE GENOMIC DNA]</scope>
    <source>
        <strain evidence="2 3">DAOM 197198</strain>
    </source>
</reference>
<dbReference type="AlphaFoldDB" id="A0A2P4NXW1"/>
<dbReference type="Proteomes" id="UP000018888">
    <property type="component" value="Unassembled WGS sequence"/>
</dbReference>
<feature type="compositionally biased region" description="Low complexity" evidence="1">
    <location>
        <begin position="239"/>
        <end position="261"/>
    </location>
</feature>
<sequence>ISRRNTEKSSEAEKRIRLSDDNVEVNKKTIEKLLRTNSQIISKLELNDDNKNNNTIDTEYIKELVKKVSKILFENFVYPSQEEYRLATEKYLKDENPEFIRQFKKNQWILFFEKKIAPTLVQQHRSIRGTFTSRVKDVMYSVYEVTGHKLPSINTQASPSKIQEWKSKPEVKRCYNILFKKVKDGQPTTYMSLIIDKDKFTHSDDDSHDGNDVDDGGDRAADDRAGAADDGVTNDGRPNDGAANDDAANDGAANDGAANDGIADDDILSIDSYNTEEEGRYVNSLLENYGLHKK</sequence>
<dbReference type="VEuPathDB" id="FungiDB:RhiirFUN_014380"/>
<dbReference type="EMBL" id="AUPC02000596">
    <property type="protein sequence ID" value="POG57928.1"/>
    <property type="molecule type" value="Genomic_DNA"/>
</dbReference>
<protein>
    <submittedName>
        <fullName evidence="2">Uncharacterized protein</fullName>
    </submittedName>
</protein>
<name>A0A2P4NXW1_RHIID</name>
<feature type="compositionally biased region" description="Basic and acidic residues" evidence="1">
    <location>
        <begin position="201"/>
        <end position="227"/>
    </location>
</feature>
<comment type="caution">
    <text evidence="2">The sequence shown here is derived from an EMBL/GenBank/DDBJ whole genome shotgun (WGS) entry which is preliminary data.</text>
</comment>
<evidence type="ECO:0000313" key="2">
    <source>
        <dbReference type="EMBL" id="POG57928.1"/>
    </source>
</evidence>
<gene>
    <name evidence="2" type="ORF">GLOIN_2v1735248</name>
</gene>
<keyword evidence="3" id="KW-1185">Reference proteome</keyword>
<evidence type="ECO:0000256" key="1">
    <source>
        <dbReference type="SAM" id="MobiDB-lite"/>
    </source>
</evidence>
<reference evidence="2 3" key="1">
    <citation type="journal article" date="2013" name="Proc. Natl. Acad. Sci. U.S.A.">
        <title>Genome of an arbuscular mycorrhizal fungus provides insight into the oldest plant symbiosis.</title>
        <authorList>
            <person name="Tisserant E."/>
            <person name="Malbreil M."/>
            <person name="Kuo A."/>
            <person name="Kohler A."/>
            <person name="Symeonidi A."/>
            <person name="Balestrini R."/>
            <person name="Charron P."/>
            <person name="Duensing N."/>
            <person name="Frei Dit Frey N."/>
            <person name="Gianinazzi-Pearson V."/>
            <person name="Gilbert L.B."/>
            <person name="Handa Y."/>
            <person name="Herr J.R."/>
            <person name="Hijri M."/>
            <person name="Koul R."/>
            <person name="Kawaguchi M."/>
            <person name="Krajinski F."/>
            <person name="Lammers P.J."/>
            <person name="Masclaux F.G."/>
            <person name="Murat C."/>
            <person name="Morin E."/>
            <person name="Ndikumana S."/>
            <person name="Pagni M."/>
            <person name="Petitpierre D."/>
            <person name="Requena N."/>
            <person name="Rosikiewicz P."/>
            <person name="Riley R."/>
            <person name="Saito K."/>
            <person name="San Clemente H."/>
            <person name="Shapiro H."/>
            <person name="van Tuinen D."/>
            <person name="Becard G."/>
            <person name="Bonfante P."/>
            <person name="Paszkowski U."/>
            <person name="Shachar-Hill Y.Y."/>
            <person name="Tuskan G.A."/>
            <person name="Young P.W."/>
            <person name="Sanders I.R."/>
            <person name="Henrissat B."/>
            <person name="Rensing S.A."/>
            <person name="Grigoriev I.V."/>
            <person name="Corradi N."/>
            <person name="Roux C."/>
            <person name="Martin F."/>
        </authorList>
    </citation>
    <scope>NUCLEOTIDE SEQUENCE [LARGE SCALE GENOMIC DNA]</scope>
    <source>
        <strain evidence="2 3">DAOM 197198</strain>
    </source>
</reference>
<proteinExistence type="predicted"/>
<accession>A0A2P4NXW1</accession>
<organism evidence="2 3">
    <name type="scientific">Rhizophagus irregularis (strain DAOM 181602 / DAOM 197198 / MUCL 43194)</name>
    <name type="common">Arbuscular mycorrhizal fungus</name>
    <name type="synonym">Glomus intraradices</name>
    <dbReference type="NCBI Taxonomy" id="747089"/>
    <lineage>
        <taxon>Eukaryota</taxon>
        <taxon>Fungi</taxon>
        <taxon>Fungi incertae sedis</taxon>
        <taxon>Mucoromycota</taxon>
        <taxon>Glomeromycotina</taxon>
        <taxon>Glomeromycetes</taxon>
        <taxon>Glomerales</taxon>
        <taxon>Glomeraceae</taxon>
        <taxon>Rhizophagus</taxon>
    </lineage>
</organism>
<feature type="region of interest" description="Disordered" evidence="1">
    <location>
        <begin position="201"/>
        <end position="266"/>
    </location>
</feature>
<feature type="non-terminal residue" evidence="2">
    <location>
        <position position="1"/>
    </location>
</feature>